<dbReference type="Gene3D" id="1.10.510.10">
    <property type="entry name" value="Transferase(Phosphotransferase) domain 1"/>
    <property type="match status" value="1"/>
</dbReference>
<feature type="compositionally biased region" description="Polar residues" evidence="7">
    <location>
        <begin position="550"/>
        <end position="563"/>
    </location>
</feature>
<evidence type="ECO:0000256" key="4">
    <source>
        <dbReference type="ARBA" id="ARBA00047899"/>
    </source>
</evidence>
<comment type="catalytic activity">
    <reaction evidence="4">
        <text>L-threonyl-[protein] + ATP = O-phospho-L-threonyl-[protein] + ADP + H(+)</text>
        <dbReference type="Rhea" id="RHEA:46608"/>
        <dbReference type="Rhea" id="RHEA-COMP:11060"/>
        <dbReference type="Rhea" id="RHEA-COMP:11605"/>
        <dbReference type="ChEBI" id="CHEBI:15378"/>
        <dbReference type="ChEBI" id="CHEBI:30013"/>
        <dbReference type="ChEBI" id="CHEBI:30616"/>
        <dbReference type="ChEBI" id="CHEBI:61977"/>
        <dbReference type="ChEBI" id="CHEBI:456216"/>
        <dbReference type="EC" id="2.7.11.1"/>
    </reaction>
</comment>
<feature type="domain" description="Protein kinase" evidence="8">
    <location>
        <begin position="38"/>
        <end position="259"/>
    </location>
</feature>
<dbReference type="PROSITE" id="PS00107">
    <property type="entry name" value="PROTEIN_KINASE_ATP"/>
    <property type="match status" value="1"/>
</dbReference>
<feature type="region of interest" description="Disordered" evidence="7">
    <location>
        <begin position="696"/>
        <end position="800"/>
    </location>
</feature>
<dbReference type="GO" id="GO:0030447">
    <property type="term" value="P:filamentous growth"/>
    <property type="evidence" value="ECO:0007669"/>
    <property type="project" value="UniProtKB-ARBA"/>
</dbReference>
<dbReference type="GO" id="GO:0005737">
    <property type="term" value="C:cytoplasm"/>
    <property type="evidence" value="ECO:0007669"/>
    <property type="project" value="TreeGrafter"/>
</dbReference>
<dbReference type="PANTHER" id="PTHR24346">
    <property type="entry name" value="MAP/MICROTUBULE AFFINITY-REGULATING KINASE"/>
    <property type="match status" value="1"/>
</dbReference>
<evidence type="ECO:0000256" key="2">
    <source>
        <dbReference type="ARBA" id="ARBA00022741"/>
    </source>
</evidence>
<dbReference type="Proteomes" id="UP000536275">
    <property type="component" value="Unassembled WGS sequence"/>
</dbReference>
<evidence type="ECO:0000256" key="3">
    <source>
        <dbReference type="ARBA" id="ARBA00022840"/>
    </source>
</evidence>
<feature type="compositionally biased region" description="Polar residues" evidence="7">
    <location>
        <begin position="421"/>
        <end position="436"/>
    </location>
</feature>
<evidence type="ECO:0000313" key="10">
    <source>
        <dbReference type="Proteomes" id="UP000536275"/>
    </source>
</evidence>
<keyword evidence="9" id="KW-0808">Transferase</keyword>
<comment type="catalytic activity">
    <reaction evidence="5">
        <text>L-seryl-[protein] + ATP = O-phospho-L-seryl-[protein] + ADP + H(+)</text>
        <dbReference type="Rhea" id="RHEA:17989"/>
        <dbReference type="Rhea" id="RHEA-COMP:9863"/>
        <dbReference type="Rhea" id="RHEA-COMP:11604"/>
        <dbReference type="ChEBI" id="CHEBI:15378"/>
        <dbReference type="ChEBI" id="CHEBI:29999"/>
        <dbReference type="ChEBI" id="CHEBI:30616"/>
        <dbReference type="ChEBI" id="CHEBI:83421"/>
        <dbReference type="ChEBI" id="CHEBI:456216"/>
        <dbReference type="EC" id="2.7.11.1"/>
    </reaction>
</comment>
<proteinExistence type="predicted"/>
<dbReference type="EC" id="2.7.11.1" evidence="1"/>
<dbReference type="GO" id="GO:0035556">
    <property type="term" value="P:intracellular signal transduction"/>
    <property type="evidence" value="ECO:0007669"/>
    <property type="project" value="TreeGrafter"/>
</dbReference>
<feature type="compositionally biased region" description="Low complexity" evidence="7">
    <location>
        <begin position="604"/>
        <end position="620"/>
    </location>
</feature>
<feature type="compositionally biased region" description="Basic and acidic residues" evidence="7">
    <location>
        <begin position="571"/>
        <end position="591"/>
    </location>
</feature>
<dbReference type="Pfam" id="PF00069">
    <property type="entry name" value="Pkinase"/>
    <property type="match status" value="1"/>
</dbReference>
<organism evidence="9 10">
    <name type="scientific">Candida albicans</name>
    <name type="common">Yeast</name>
    <dbReference type="NCBI Taxonomy" id="5476"/>
    <lineage>
        <taxon>Eukaryota</taxon>
        <taxon>Fungi</taxon>
        <taxon>Dikarya</taxon>
        <taxon>Ascomycota</taxon>
        <taxon>Saccharomycotina</taxon>
        <taxon>Pichiomycetes</taxon>
        <taxon>Debaryomycetaceae</taxon>
        <taxon>Candida/Lodderomyces clade</taxon>
        <taxon>Candida</taxon>
    </lineage>
</organism>
<protein>
    <recommendedName>
        <fullName evidence="1">non-specific serine/threonine protein kinase</fullName>
        <ecNumber evidence="1">2.7.11.1</ecNumber>
    </recommendedName>
</protein>
<dbReference type="GO" id="GO:0005524">
    <property type="term" value="F:ATP binding"/>
    <property type="evidence" value="ECO:0007669"/>
    <property type="project" value="UniProtKB-UniRule"/>
</dbReference>
<dbReference type="EMBL" id="JABWAD010000059">
    <property type="protein sequence ID" value="KAF6065282.1"/>
    <property type="molecule type" value="Genomic_DNA"/>
</dbReference>
<dbReference type="SUPFAM" id="SSF56112">
    <property type="entry name" value="Protein kinase-like (PK-like)"/>
    <property type="match status" value="1"/>
</dbReference>
<dbReference type="PANTHER" id="PTHR24346:SF110">
    <property type="entry name" value="NON-SPECIFIC SERINE_THREONINE PROTEIN KINASE"/>
    <property type="match status" value="1"/>
</dbReference>
<keyword evidence="3 6" id="KW-0067">ATP-binding</keyword>
<dbReference type="InterPro" id="IPR008271">
    <property type="entry name" value="Ser/Thr_kinase_AS"/>
</dbReference>
<evidence type="ECO:0000256" key="5">
    <source>
        <dbReference type="ARBA" id="ARBA00048679"/>
    </source>
</evidence>
<dbReference type="InterPro" id="IPR000719">
    <property type="entry name" value="Prot_kinase_dom"/>
</dbReference>
<evidence type="ECO:0000313" key="9">
    <source>
        <dbReference type="EMBL" id="KAF6065282.1"/>
    </source>
</evidence>
<evidence type="ECO:0000256" key="6">
    <source>
        <dbReference type="PROSITE-ProRule" id="PRU10141"/>
    </source>
</evidence>
<evidence type="ECO:0000259" key="8">
    <source>
        <dbReference type="PROSITE" id="PS50011"/>
    </source>
</evidence>
<reference evidence="9 10" key="1">
    <citation type="submission" date="2020-03" db="EMBL/GenBank/DDBJ databases">
        <title>FDA dAtabase for Regulatory Grade micrObial Sequences (FDA-ARGOS): Supporting development and validation of Infectious Disease Dx tests.</title>
        <authorList>
            <person name="Campos J."/>
            <person name="Goldberg B."/>
            <person name="Tallon L."/>
            <person name="Sadzewicz L."/>
            <person name="Vavikolanu K."/>
            <person name="Mehta A."/>
            <person name="Aluvathingal J."/>
            <person name="Nadendla S."/>
            <person name="Nandy P."/>
            <person name="Geyer C."/>
            <person name="Yan Y."/>
            <person name="Sichtig H."/>
        </authorList>
    </citation>
    <scope>NUCLEOTIDE SEQUENCE [LARGE SCALE GENOMIC DNA]</scope>
    <source>
        <strain evidence="9 10">FDAARGOS_656</strain>
    </source>
</reference>
<sequence>MNGIGSSKVINNTAQLAAQFNDFYLEITSPKISQIGNYKIIKEIGEGAFGKAYLATHILLNINVVLKCGLIDDPNIVREIYYHKQLKHKNIVSLYEVIKTENHLWIALEYCQGGELYYYIYEKKRLELDECRNIFFQIVLGVKYVHSLNLSHRDLKLENILLADQKRTIVKLTDFGFIREFNPQSRKYMVHGVILYTMLNGMLPFDDDDEMKIQHKVINTEPMFYDHVPIDVNQLISKMLSKDPNQRPSLNEILNSSYLIDVYNKYLEKGTKRNSSGSGDAESIISINQHYNTVDRPFEAKIEKDLLRKLQRISFDTEELKATMYNNEINSLTAFYELLLTQEYSKKKQKYMREKKRKLYEAKKSLKKSRKRVKSVLSLSDQASGSQPLERIMSSLSIASNKNSSRHTSTIARKSLDKNDTTQIPPSPKSSQTSRLNIEIPSPRATNTSIALPPRSRRGSREISTTTAASSITADLNTPLRRTVSFVPDGRRLSQLQFWKKNKGDEYQDDTISHYSTKSNHSKSTNDVMIESDGENPLELIVKGGNNSPIKFDNTMNSHQKMNTVPPEVLEQQRLDRFHKNDATRRQRENSNSDGQSGKLERPQQLQLQHHRQLSQSQSLNTGLSTSGIDSPHTPPSAENSRFARTRPSSMISQISQLSKLSQMSTMLSESELDILDETDTMDDDDDYDDEVYESSINTSQDNKLTGPNATPSSSNQGVKTSSKKRPTYRRGVASDTSITSTPSASGGGAGGGSGIISTIPKKKNSLSKLRSNSSEDISEDSYRFNDENMPMGRSGSPDLGKKRSFRALQQPIPLVNGTTSTSIAEKLNDATKMPYVRAPSPPIGFKYNAKANKKMMTTAINGNNNNNNNNQQQPPGYQDTKQVEDWIHNGTTGNTTTFTKSTIYQPVINEEEEENNIKNMSSVIVVDSELKDSIQEYSQIIDNIKKSHDFSASIKSLLPEKGEELTNKSELYKQILNVSTSENLKQLTEKEFEPTFYLLIYILIQLSNQNEVLNNEKSPIFQTLLEINPQQPPSLRDRKSIKSTSILSILSTVFNLLPVSSTTRVFILKQILKVIKTSGIDFNLIQDNIGSNLINWLKESKTNEQEIKTIFWEFIKLDGTFSEKSLKLIKDFTHSNTLSTQELHELIYIALSSKTVDVSFLVNTNVAQALSNNNKSDDKLVSVFNKYVHGEIISIEEIPNDLPAKFIHSKSKILSLAKFFADASTSSSSSTNHDGIIFKYNEIPNVKSSLEFEQTLVEAIKVGVIEGKLNQVEETFYLSRVNRLY</sequence>
<evidence type="ECO:0000256" key="1">
    <source>
        <dbReference type="ARBA" id="ARBA00012513"/>
    </source>
</evidence>
<feature type="compositionally biased region" description="Polar residues" evidence="7">
    <location>
        <begin position="698"/>
        <end position="721"/>
    </location>
</feature>
<feature type="binding site" evidence="6">
    <location>
        <position position="67"/>
    </location>
    <ligand>
        <name>ATP</name>
        <dbReference type="ChEBI" id="CHEBI:30616"/>
    </ligand>
</feature>
<name>A0A8H6BUD9_CANAX</name>
<dbReference type="InterPro" id="IPR017441">
    <property type="entry name" value="Protein_kinase_ATP_BS"/>
</dbReference>
<feature type="region of interest" description="Disordered" evidence="7">
    <location>
        <begin position="398"/>
        <end position="469"/>
    </location>
</feature>
<keyword evidence="2 6" id="KW-0547">Nucleotide-binding</keyword>
<feature type="compositionally biased region" description="Gly residues" evidence="7">
    <location>
        <begin position="746"/>
        <end position="755"/>
    </location>
</feature>
<dbReference type="SMART" id="SM00220">
    <property type="entry name" value="S_TKc"/>
    <property type="match status" value="1"/>
</dbReference>
<dbReference type="InterPro" id="IPR011009">
    <property type="entry name" value="Kinase-like_dom_sf"/>
</dbReference>
<comment type="caution">
    <text evidence="9">The sequence shown here is derived from an EMBL/GenBank/DDBJ whole genome shotgun (WGS) entry which is preliminary data.</text>
</comment>
<dbReference type="PROSITE" id="PS00108">
    <property type="entry name" value="PROTEIN_KINASE_ST"/>
    <property type="match status" value="1"/>
</dbReference>
<dbReference type="PROSITE" id="PS50011">
    <property type="entry name" value="PROTEIN_KINASE_DOM"/>
    <property type="match status" value="1"/>
</dbReference>
<feature type="region of interest" description="Disordered" evidence="7">
    <location>
        <begin position="550"/>
        <end position="651"/>
    </location>
</feature>
<accession>A0A8H6BUD9</accession>
<keyword evidence="9" id="KW-0418">Kinase</keyword>
<gene>
    <name evidence="9" type="ORF">FOB64_005035</name>
</gene>
<dbReference type="GO" id="GO:0004674">
    <property type="term" value="F:protein serine/threonine kinase activity"/>
    <property type="evidence" value="ECO:0007669"/>
    <property type="project" value="UniProtKB-EC"/>
</dbReference>
<evidence type="ECO:0000256" key="7">
    <source>
        <dbReference type="SAM" id="MobiDB-lite"/>
    </source>
</evidence>